<dbReference type="EMBL" id="QXEV01000005">
    <property type="protein sequence ID" value="RIA77909.1"/>
    <property type="molecule type" value="Genomic_DNA"/>
</dbReference>
<organism evidence="1 2">
    <name type="scientific">Anaeroplasma bactoclasticum</name>
    <dbReference type="NCBI Taxonomy" id="2088"/>
    <lineage>
        <taxon>Bacteria</taxon>
        <taxon>Bacillati</taxon>
        <taxon>Mycoplasmatota</taxon>
        <taxon>Mollicutes</taxon>
        <taxon>Anaeroplasmatales</taxon>
        <taxon>Anaeroplasmataceae</taxon>
        <taxon>Anaeroplasma</taxon>
    </lineage>
</organism>
<gene>
    <name evidence="1" type="ORF">EI71_00692</name>
</gene>
<evidence type="ECO:0000313" key="2">
    <source>
        <dbReference type="Proteomes" id="UP000266506"/>
    </source>
</evidence>
<sequence length="246" mass="29296">MTKYNSTYYRIIPLMEYLSNNLDKLNELMMLLNISFSTSPIEIKYGDDEKLLKPKKEFLIKILDYIRTIDPSLLEYKKSRHELYFGNRDLKTKEAKELIEKIYDTLKPNSKLWYIFEEFTHPDIFIEGDDYIIIGEGKWTEKSITTHTTNLPKRCQMIRHIEGALNYSNKKVYAFYLVDKNCGYLNDLTKEALASQIDEETIMVSDNEKKQILDSFYGYITWQDINNIFPDIKFKTKEEINNEHKK</sequence>
<accession>A0A397RZQ7</accession>
<reference evidence="1 2" key="1">
    <citation type="submission" date="2018-08" db="EMBL/GenBank/DDBJ databases">
        <title>Genomic Encyclopedia of Archaeal and Bacterial Type Strains, Phase II (KMG-II): from individual species to whole genera.</title>
        <authorList>
            <person name="Goeker M."/>
        </authorList>
    </citation>
    <scope>NUCLEOTIDE SEQUENCE [LARGE SCALE GENOMIC DNA]</scope>
    <source>
        <strain evidence="1 2">ATCC 27112</strain>
    </source>
</reference>
<comment type="caution">
    <text evidence="1">The sequence shown here is derived from an EMBL/GenBank/DDBJ whole genome shotgun (WGS) entry which is preliminary data.</text>
</comment>
<dbReference type="Proteomes" id="UP000266506">
    <property type="component" value="Unassembled WGS sequence"/>
</dbReference>
<dbReference type="RefSeq" id="WP_119015859.1">
    <property type="nucleotide sequence ID" value="NZ_QXEV01000005.1"/>
</dbReference>
<keyword evidence="2" id="KW-1185">Reference proteome</keyword>
<dbReference type="InParanoid" id="A0A397RZQ7"/>
<evidence type="ECO:0000313" key="1">
    <source>
        <dbReference type="EMBL" id="RIA77909.1"/>
    </source>
</evidence>
<dbReference type="AlphaFoldDB" id="A0A397RZQ7"/>
<protein>
    <submittedName>
        <fullName evidence="1">Uncharacterized protein</fullName>
    </submittedName>
</protein>
<proteinExistence type="predicted"/>
<name>A0A397RZQ7_9MOLU</name>